<dbReference type="PANTHER" id="PTHR31472">
    <property type="entry name" value="OS05G0244600 PROTEIN"/>
    <property type="match status" value="1"/>
</dbReference>
<dbReference type="OMA" id="NDQVDAM"/>
<dbReference type="OrthoDB" id="2274046at2759"/>
<organism evidence="2">
    <name type="scientific">Brachypodium distachyon</name>
    <name type="common">Purple false brome</name>
    <name type="synonym">Trachynia distachya</name>
    <dbReference type="NCBI Taxonomy" id="15368"/>
    <lineage>
        <taxon>Eukaryota</taxon>
        <taxon>Viridiplantae</taxon>
        <taxon>Streptophyta</taxon>
        <taxon>Embryophyta</taxon>
        <taxon>Tracheophyta</taxon>
        <taxon>Spermatophyta</taxon>
        <taxon>Magnoliopsida</taxon>
        <taxon>Liliopsida</taxon>
        <taxon>Poales</taxon>
        <taxon>Poaceae</taxon>
        <taxon>BOP clade</taxon>
        <taxon>Pooideae</taxon>
        <taxon>Stipodae</taxon>
        <taxon>Brachypodieae</taxon>
        <taxon>Brachypodium</taxon>
    </lineage>
</organism>
<dbReference type="Pfam" id="PF21473">
    <property type="entry name" value="OB_Ssb-like"/>
    <property type="match status" value="1"/>
</dbReference>
<dbReference type="InterPro" id="IPR012340">
    <property type="entry name" value="NA-bd_OB-fold"/>
</dbReference>
<evidence type="ECO:0000259" key="1">
    <source>
        <dbReference type="Pfam" id="PF21473"/>
    </source>
</evidence>
<dbReference type="InterPro" id="IPR048970">
    <property type="entry name" value="OB_Ssb-like"/>
</dbReference>
<evidence type="ECO:0000313" key="2">
    <source>
        <dbReference type="EMBL" id="KQK08169.1"/>
    </source>
</evidence>
<dbReference type="AlphaFoldDB" id="I1HNA3"/>
<dbReference type="HOGENOM" id="CLU_110881_0_0_1"/>
<reference evidence="2 3" key="1">
    <citation type="journal article" date="2010" name="Nature">
        <title>Genome sequencing and analysis of the model grass Brachypodium distachyon.</title>
        <authorList>
            <consortium name="International Brachypodium Initiative"/>
        </authorList>
    </citation>
    <scope>NUCLEOTIDE SEQUENCE [LARGE SCALE GENOMIC DNA]</scope>
    <source>
        <strain evidence="2">Bd21</strain>
        <strain evidence="3">cv. Bd21</strain>
    </source>
</reference>
<dbReference type="Gene3D" id="2.40.50.140">
    <property type="entry name" value="Nucleic acid-binding proteins"/>
    <property type="match status" value="1"/>
</dbReference>
<dbReference type="eggNOG" id="ENOG502RY17">
    <property type="taxonomic scope" value="Eukaryota"/>
</dbReference>
<dbReference type="RefSeq" id="XP_010231881.1">
    <property type="nucleotide sequence ID" value="XM_010233579.3"/>
</dbReference>
<gene>
    <name evidence="3" type="primary">LOC100842852</name>
    <name evidence="2" type="ORF">BRADI_2g40090v3</name>
</gene>
<name>I1HNA3_BRADI</name>
<dbReference type="Gramene" id="KQK08169">
    <property type="protein sequence ID" value="KQK08169"/>
    <property type="gene ID" value="BRADI_2g40090v3"/>
</dbReference>
<reference evidence="3" key="3">
    <citation type="submission" date="2018-08" db="UniProtKB">
        <authorList>
            <consortium name="EnsemblPlants"/>
        </authorList>
    </citation>
    <scope>IDENTIFICATION</scope>
    <source>
        <strain evidence="3">cv. Bd21</strain>
    </source>
</reference>
<accession>I1HNA3</accession>
<feature type="domain" description="Single-stranded DNA binding protein Ssb-like OB fold" evidence="1">
    <location>
        <begin position="19"/>
        <end position="105"/>
    </location>
</feature>
<reference evidence="2" key="2">
    <citation type="submission" date="2017-06" db="EMBL/GenBank/DDBJ databases">
        <title>WGS assembly of Brachypodium distachyon.</title>
        <authorList>
            <consortium name="The International Brachypodium Initiative"/>
            <person name="Lucas S."/>
            <person name="Harmon-Smith M."/>
            <person name="Lail K."/>
            <person name="Tice H."/>
            <person name="Grimwood J."/>
            <person name="Bruce D."/>
            <person name="Barry K."/>
            <person name="Shu S."/>
            <person name="Lindquist E."/>
            <person name="Wang M."/>
            <person name="Pitluck S."/>
            <person name="Vogel J.P."/>
            <person name="Garvin D.F."/>
            <person name="Mockler T.C."/>
            <person name="Schmutz J."/>
            <person name="Rokhsar D."/>
            <person name="Bevan M.W."/>
        </authorList>
    </citation>
    <scope>NUCLEOTIDE SEQUENCE</scope>
    <source>
        <strain evidence="2">Bd21</strain>
    </source>
</reference>
<evidence type="ECO:0000313" key="4">
    <source>
        <dbReference type="Proteomes" id="UP000008810"/>
    </source>
</evidence>
<dbReference type="SUPFAM" id="SSF50249">
    <property type="entry name" value="Nucleic acid-binding proteins"/>
    <property type="match status" value="1"/>
</dbReference>
<dbReference type="CDD" id="cd04491">
    <property type="entry name" value="SoSSB_OBF"/>
    <property type="match status" value="1"/>
</dbReference>
<dbReference type="GeneID" id="100842852"/>
<keyword evidence="4" id="KW-1185">Reference proteome</keyword>
<dbReference type="Proteomes" id="UP000008810">
    <property type="component" value="Chromosome 2"/>
</dbReference>
<evidence type="ECO:0000313" key="3">
    <source>
        <dbReference type="EnsemblPlants" id="KQK08169"/>
    </source>
</evidence>
<dbReference type="EMBL" id="CM000881">
    <property type="protein sequence ID" value="KQK08169.1"/>
    <property type="molecule type" value="Genomic_DNA"/>
</dbReference>
<sequence length="133" mass="14815">MADNGGARRQATFTKIDELRPSTHGHNLIVKVLNSKPITFQRPQPRQMRVAECLVGDETGVVVFTARNEQVDVMKSGAIVEVRNAKVDMYKGSMRLAVDKWGIVKAAESPSELTVKEDNNLSLIEFEMITLMV</sequence>
<proteinExistence type="predicted"/>
<dbReference type="EnsemblPlants" id="KQK08169">
    <property type="protein sequence ID" value="KQK08169"/>
    <property type="gene ID" value="BRADI_2g40090v3"/>
</dbReference>
<dbReference type="KEGG" id="bdi:100842852"/>
<dbReference type="PANTHER" id="PTHR31472:SF4">
    <property type="entry name" value="OS05G0100800 PROTEIN"/>
    <property type="match status" value="1"/>
</dbReference>
<protein>
    <recommendedName>
        <fullName evidence="1">Single-stranded DNA binding protein Ssb-like OB fold domain-containing protein</fullName>
    </recommendedName>
</protein>